<keyword evidence="3" id="KW-1185">Reference proteome</keyword>
<sequence length="302" mass="35032">MRRIVANCVLSNKTAAKKALSSSSLALHFIKQNAIKSTTMAISSSGYSLQIRNKAIDNSWDQQQKAKLEHTYLTIEQSKEAVKTLRNELEVNLKNEIDAISKMSNANELNEKYIKFLEMMNKARSAVCAKFNINSGNDDTNDRRLRISLGRNSAKDEELLNEMDDLQLFLAKSCFGIEKIESILEKMQVLAIYQLSRHKLQEEYESKASTMSISDFYPQSRISLFNIERDLLKQFAVDIAKIEKRKRQFENNELSDAEKMKPYEIWKDEITVDESEITNKLDKPEDWIIFRFLLNDLLYRFG</sequence>
<gene>
    <name evidence="2" type="ORF">FDP41_006251</name>
</gene>
<dbReference type="OrthoDB" id="10339839at2759"/>
<name>A0A6A5BCG5_NAEFO</name>
<dbReference type="EMBL" id="VFQX01000051">
    <property type="protein sequence ID" value="KAF0974777.1"/>
    <property type="molecule type" value="Genomic_DNA"/>
</dbReference>
<feature type="coiled-coil region" evidence="1">
    <location>
        <begin position="75"/>
        <end position="106"/>
    </location>
</feature>
<evidence type="ECO:0000313" key="3">
    <source>
        <dbReference type="Proteomes" id="UP000444721"/>
    </source>
</evidence>
<evidence type="ECO:0000256" key="1">
    <source>
        <dbReference type="SAM" id="Coils"/>
    </source>
</evidence>
<dbReference type="Proteomes" id="UP000444721">
    <property type="component" value="Unassembled WGS sequence"/>
</dbReference>
<evidence type="ECO:0000313" key="2">
    <source>
        <dbReference type="EMBL" id="KAF0974777.1"/>
    </source>
</evidence>
<dbReference type="VEuPathDB" id="AmoebaDB:NF0020750"/>
<organism evidence="2 3">
    <name type="scientific">Naegleria fowleri</name>
    <name type="common">Brain eating amoeba</name>
    <dbReference type="NCBI Taxonomy" id="5763"/>
    <lineage>
        <taxon>Eukaryota</taxon>
        <taxon>Discoba</taxon>
        <taxon>Heterolobosea</taxon>
        <taxon>Tetramitia</taxon>
        <taxon>Eutetramitia</taxon>
        <taxon>Vahlkampfiidae</taxon>
        <taxon>Naegleria</taxon>
    </lineage>
</organism>
<reference evidence="2 3" key="1">
    <citation type="journal article" date="2019" name="Sci. Rep.">
        <title>Nanopore sequencing improves the draft genome of the human pathogenic amoeba Naegleria fowleri.</title>
        <authorList>
            <person name="Liechti N."/>
            <person name="Schurch N."/>
            <person name="Bruggmann R."/>
            <person name="Wittwer M."/>
        </authorList>
    </citation>
    <scope>NUCLEOTIDE SEQUENCE [LARGE SCALE GENOMIC DNA]</scope>
    <source>
        <strain evidence="2 3">ATCC 30894</strain>
    </source>
</reference>
<accession>A0A6A5BCG5</accession>
<dbReference type="VEuPathDB" id="AmoebaDB:FDP41_006251"/>
<proteinExistence type="predicted"/>
<dbReference type="VEuPathDB" id="AmoebaDB:NfTy_077130"/>
<protein>
    <submittedName>
        <fullName evidence="2">Uncharacterized protein</fullName>
    </submittedName>
</protein>
<dbReference type="GeneID" id="68113469"/>
<comment type="caution">
    <text evidence="2">The sequence shown here is derived from an EMBL/GenBank/DDBJ whole genome shotgun (WGS) entry which is preliminary data.</text>
</comment>
<dbReference type="RefSeq" id="XP_044559490.1">
    <property type="nucleotide sequence ID" value="XM_044709866.1"/>
</dbReference>
<dbReference type="AlphaFoldDB" id="A0A6A5BCG5"/>
<keyword evidence="1" id="KW-0175">Coiled coil</keyword>